<feature type="signal peptide" evidence="1">
    <location>
        <begin position="1"/>
        <end position="21"/>
    </location>
</feature>
<accession>A0ABY6D514</accession>
<evidence type="ECO:0000259" key="2">
    <source>
        <dbReference type="Pfam" id="PF13568"/>
    </source>
</evidence>
<name>A0ABY6D514_9BACT</name>
<protein>
    <submittedName>
        <fullName evidence="3">PorT family protein</fullName>
    </submittedName>
</protein>
<reference evidence="3" key="1">
    <citation type="submission" date="2022-10" db="EMBL/GenBank/DDBJ databases">
        <title>Comparative genomics and taxonomic characterization of three novel marine species of genus Reichenbachiella exhibiting antioxidant and polysaccharide degradation activities.</title>
        <authorList>
            <person name="Muhammad N."/>
            <person name="Lee Y.-J."/>
            <person name="Ko J."/>
            <person name="Kim S.-G."/>
        </authorList>
    </citation>
    <scope>NUCLEOTIDE SEQUENCE</scope>
    <source>
        <strain evidence="3">Wsw4-B4</strain>
    </source>
</reference>
<dbReference type="EMBL" id="CP106735">
    <property type="protein sequence ID" value="UXX81231.1"/>
    <property type="molecule type" value="Genomic_DNA"/>
</dbReference>
<sequence length="207" mass="22213">MKINILVMICGLLFVHTAASAQVEFGLMGGVNFNSPKIDAINTGGHQLSDVGSSNIGFHLGLYATIDAALFAIQPEIYYSMQGGIFKINNTQEHELNMSFIQIPVLGRYNFLEYFHVLLGPQFGIPLKSEIAYASGSPVDIKAQTKGLDMSGVIGLGVTIPECNVSGSLRWSKGFSNMIDGDPADGRVTALKNSMIQISASFAFGDK</sequence>
<evidence type="ECO:0000256" key="1">
    <source>
        <dbReference type="SAM" id="SignalP"/>
    </source>
</evidence>
<feature type="domain" description="Outer membrane protein beta-barrel" evidence="2">
    <location>
        <begin position="22"/>
        <end position="179"/>
    </location>
</feature>
<keyword evidence="1" id="KW-0732">Signal</keyword>
<proteinExistence type="predicted"/>
<evidence type="ECO:0000313" key="4">
    <source>
        <dbReference type="Proteomes" id="UP001062165"/>
    </source>
</evidence>
<keyword evidence="4" id="KW-1185">Reference proteome</keyword>
<dbReference type="Pfam" id="PF13568">
    <property type="entry name" value="OMP_b-brl_2"/>
    <property type="match status" value="1"/>
</dbReference>
<feature type="chain" id="PRO_5046800876" evidence="1">
    <location>
        <begin position="22"/>
        <end position="207"/>
    </location>
</feature>
<evidence type="ECO:0000313" key="3">
    <source>
        <dbReference type="EMBL" id="UXX81231.1"/>
    </source>
</evidence>
<gene>
    <name evidence="3" type="ORF">N7E81_08995</name>
</gene>
<dbReference type="RefSeq" id="WP_263052955.1">
    <property type="nucleotide sequence ID" value="NZ_CP106735.1"/>
</dbReference>
<organism evidence="3 4">
    <name type="scientific">Reichenbachiella carrageenanivorans</name>
    <dbReference type="NCBI Taxonomy" id="2979869"/>
    <lineage>
        <taxon>Bacteria</taxon>
        <taxon>Pseudomonadati</taxon>
        <taxon>Bacteroidota</taxon>
        <taxon>Cytophagia</taxon>
        <taxon>Cytophagales</taxon>
        <taxon>Reichenbachiellaceae</taxon>
        <taxon>Reichenbachiella</taxon>
    </lineage>
</organism>
<dbReference type="Proteomes" id="UP001062165">
    <property type="component" value="Chromosome"/>
</dbReference>
<dbReference type="InterPro" id="IPR025665">
    <property type="entry name" value="Beta-barrel_OMP_2"/>
</dbReference>